<dbReference type="AlphaFoldDB" id="A0A9X0YHG3"/>
<organism evidence="1 3">
    <name type="scientific">Formosa algae</name>
    <dbReference type="NCBI Taxonomy" id="225843"/>
    <lineage>
        <taxon>Bacteria</taxon>
        <taxon>Pseudomonadati</taxon>
        <taxon>Bacteroidota</taxon>
        <taxon>Flavobacteriia</taxon>
        <taxon>Flavobacteriales</taxon>
        <taxon>Flavobacteriaceae</taxon>
        <taxon>Formosa</taxon>
    </lineage>
</organism>
<sequence>MDIDEFVDNLKRDKARGELAPHQIILLLSLHKLYLENKSNVIETDDLMDAFNVTWKEHQNSFKTKNNNIGMPLKAFVNRGYLEIDINEEINDFRSKTELITKVIQIKINQVLLELFKDIELSNYLKMRINT</sequence>
<dbReference type="Proteomes" id="UP001138672">
    <property type="component" value="Unassembled WGS sequence"/>
</dbReference>
<reference evidence="1" key="1">
    <citation type="submission" date="2021-03" db="EMBL/GenBank/DDBJ databases">
        <title>Genomic Encyclopedia of Type Strains, Phase IV (KMG-IV): sequencing the most valuable type-strain genomes for metagenomic binning, comparative biology and taxonomic classification.</title>
        <authorList>
            <person name="Goeker M."/>
        </authorList>
    </citation>
    <scope>NUCLEOTIDE SEQUENCE</scope>
    <source>
        <strain evidence="1">DSM 15523</strain>
        <strain evidence="2 4">DSM 16476</strain>
    </source>
</reference>
<keyword evidence="4" id="KW-1185">Reference proteome</keyword>
<dbReference type="OrthoDB" id="1365390at2"/>
<gene>
    <name evidence="1" type="ORF">J2Z56_000523</name>
    <name evidence="2" type="ORF">J2Z57_001573</name>
</gene>
<dbReference type="EMBL" id="JAGGJQ010000001">
    <property type="protein sequence ID" value="MBP1838627.1"/>
    <property type="molecule type" value="Genomic_DNA"/>
</dbReference>
<evidence type="ECO:0000313" key="2">
    <source>
        <dbReference type="EMBL" id="MDQ0335127.1"/>
    </source>
</evidence>
<dbReference type="RefSeq" id="WP_057781552.1">
    <property type="nucleotide sequence ID" value="NZ_JAGGJQ010000001.1"/>
</dbReference>
<evidence type="ECO:0000313" key="3">
    <source>
        <dbReference type="Proteomes" id="UP001138672"/>
    </source>
</evidence>
<dbReference type="EMBL" id="JAUSUU010000004">
    <property type="protein sequence ID" value="MDQ0335127.1"/>
    <property type="molecule type" value="Genomic_DNA"/>
</dbReference>
<comment type="caution">
    <text evidence="1">The sequence shown here is derived from an EMBL/GenBank/DDBJ whole genome shotgun (WGS) entry which is preliminary data.</text>
</comment>
<accession>A0A9X0YHG3</accession>
<evidence type="ECO:0000313" key="1">
    <source>
        <dbReference type="EMBL" id="MBP1838627.1"/>
    </source>
</evidence>
<protein>
    <submittedName>
        <fullName evidence="1">Nucleotidyltransferase</fullName>
    </submittedName>
</protein>
<evidence type="ECO:0000313" key="4">
    <source>
        <dbReference type="Proteomes" id="UP001231587"/>
    </source>
</evidence>
<name>A0A9X0YHG3_9FLAO</name>
<dbReference type="Proteomes" id="UP001231587">
    <property type="component" value="Unassembled WGS sequence"/>
</dbReference>
<proteinExistence type="predicted"/>